<dbReference type="Proteomes" id="UP000276634">
    <property type="component" value="Unassembled WGS sequence"/>
</dbReference>
<dbReference type="InterPro" id="IPR050834">
    <property type="entry name" value="Glycosyltransf_2"/>
</dbReference>
<feature type="domain" description="Glycosyltransferase 2-like" evidence="3">
    <location>
        <begin position="16"/>
        <end position="137"/>
    </location>
</feature>
<name>A0A3N1XTW3_9GAMM</name>
<feature type="domain" description="Galactosyltransferase C-terminal" evidence="4">
    <location>
        <begin position="185"/>
        <end position="234"/>
    </location>
</feature>
<dbReference type="EMBL" id="RJVI01000003">
    <property type="protein sequence ID" value="ROR29611.1"/>
    <property type="molecule type" value="Genomic_DNA"/>
</dbReference>
<organism evidence="5 6">
    <name type="scientific">Inmirania thermothiophila</name>
    <dbReference type="NCBI Taxonomy" id="1750597"/>
    <lineage>
        <taxon>Bacteria</taxon>
        <taxon>Pseudomonadati</taxon>
        <taxon>Pseudomonadota</taxon>
        <taxon>Gammaproteobacteria</taxon>
        <taxon>Chromatiales</taxon>
        <taxon>Ectothiorhodospiraceae</taxon>
        <taxon>Inmirania</taxon>
    </lineage>
</organism>
<proteinExistence type="predicted"/>
<dbReference type="Gene3D" id="3.90.550.10">
    <property type="entry name" value="Spore Coat Polysaccharide Biosynthesis Protein SpsA, Chain A"/>
    <property type="match status" value="1"/>
</dbReference>
<dbReference type="AlphaFoldDB" id="A0A3N1XTW3"/>
<evidence type="ECO:0000256" key="2">
    <source>
        <dbReference type="SAM" id="MobiDB-lite"/>
    </source>
</evidence>
<feature type="region of interest" description="Disordered" evidence="2">
    <location>
        <begin position="269"/>
        <end position="296"/>
    </location>
</feature>
<dbReference type="Pfam" id="PF00535">
    <property type="entry name" value="Glycos_transf_2"/>
    <property type="match status" value="1"/>
</dbReference>
<dbReference type="PANTHER" id="PTHR43685">
    <property type="entry name" value="GLYCOSYLTRANSFERASE"/>
    <property type="match status" value="1"/>
</dbReference>
<evidence type="ECO:0000313" key="5">
    <source>
        <dbReference type="EMBL" id="ROR29611.1"/>
    </source>
</evidence>
<evidence type="ECO:0000313" key="6">
    <source>
        <dbReference type="Proteomes" id="UP000276634"/>
    </source>
</evidence>
<dbReference type="InterPro" id="IPR027791">
    <property type="entry name" value="Galactosyl_T_C"/>
</dbReference>
<accession>A0A3N1XTW3</accession>
<evidence type="ECO:0000259" key="4">
    <source>
        <dbReference type="Pfam" id="PF02709"/>
    </source>
</evidence>
<dbReference type="InterPro" id="IPR029044">
    <property type="entry name" value="Nucleotide-diphossugar_trans"/>
</dbReference>
<keyword evidence="6" id="KW-1185">Reference proteome</keyword>
<reference evidence="5 6" key="1">
    <citation type="submission" date="2018-11" db="EMBL/GenBank/DDBJ databases">
        <title>Genomic Encyclopedia of Type Strains, Phase IV (KMG-IV): sequencing the most valuable type-strain genomes for metagenomic binning, comparative biology and taxonomic classification.</title>
        <authorList>
            <person name="Goeker M."/>
        </authorList>
    </citation>
    <scope>NUCLEOTIDE SEQUENCE [LARGE SCALE GENOMIC DNA]</scope>
    <source>
        <strain evidence="5 6">DSM 100275</strain>
    </source>
</reference>
<dbReference type="InterPro" id="IPR001173">
    <property type="entry name" value="Glyco_trans_2-like"/>
</dbReference>
<comment type="caution">
    <text evidence="5">The sequence shown here is derived from an EMBL/GenBank/DDBJ whole genome shotgun (WGS) entry which is preliminary data.</text>
</comment>
<evidence type="ECO:0000256" key="1">
    <source>
        <dbReference type="ARBA" id="ARBA00022679"/>
    </source>
</evidence>
<protein>
    <submittedName>
        <fullName evidence="5">GT2 family glycosyltransferase</fullName>
    </submittedName>
</protein>
<dbReference type="SUPFAM" id="SSF53448">
    <property type="entry name" value="Nucleotide-diphospho-sugar transferases"/>
    <property type="match status" value="1"/>
</dbReference>
<dbReference type="PANTHER" id="PTHR43685:SF3">
    <property type="entry name" value="SLR2126 PROTEIN"/>
    <property type="match status" value="1"/>
</dbReference>
<dbReference type="Pfam" id="PF02709">
    <property type="entry name" value="Glyco_transf_7C"/>
    <property type="match status" value="1"/>
</dbReference>
<evidence type="ECO:0000259" key="3">
    <source>
        <dbReference type="Pfam" id="PF00535"/>
    </source>
</evidence>
<dbReference type="GO" id="GO:0016740">
    <property type="term" value="F:transferase activity"/>
    <property type="evidence" value="ECO:0007669"/>
    <property type="project" value="UniProtKB-KW"/>
</dbReference>
<sequence>MRAEGSPGVAPPRIEIIVAAYNRPEATRLVLEGYLRQRDRDFSLTLADDGSGPEIGRLAREYARRGLALRHVWHEDRGYRRAEILNRAVLGSEADYLVFTDNDCIPHPDFVADHRALARRGLAVGGRRADLGPALSRRLIERGIDGLDAPWSMVRHGLTGGVRHWRSGCRVPDWLLPLWRGRQGGLLGANMAVWRADFERVNGFDLDFVGYGGEEVDLERRLRTAGVGVRVYRGRAVLFHLWHPPRRADEATRRLLADKRRKGLAVAERGLRELASGRQGAAPRTQTPRAGVEGGP</sequence>
<dbReference type="OrthoDB" id="9801954at2"/>
<gene>
    <name evidence="5" type="ORF">EDC57_2282</name>
</gene>
<keyword evidence="1 5" id="KW-0808">Transferase</keyword>